<proteinExistence type="predicted"/>
<comment type="caution">
    <text evidence="1">The sequence shown here is derived from an EMBL/GenBank/DDBJ whole genome shotgun (WGS) entry which is preliminary data.</text>
</comment>
<protein>
    <submittedName>
        <fullName evidence="1">Uncharacterized protein</fullName>
    </submittedName>
</protein>
<organism evidence="1 2">
    <name type="scientific">Rapidithrix thailandica</name>
    <dbReference type="NCBI Taxonomy" id="413964"/>
    <lineage>
        <taxon>Bacteria</taxon>
        <taxon>Pseudomonadati</taxon>
        <taxon>Bacteroidota</taxon>
        <taxon>Cytophagia</taxon>
        <taxon>Cytophagales</taxon>
        <taxon>Flammeovirgaceae</taxon>
        <taxon>Rapidithrix</taxon>
    </lineage>
</organism>
<dbReference type="AlphaFoldDB" id="A0AAW9RVA9"/>
<gene>
    <name evidence="1" type="ORF">AAG747_13000</name>
</gene>
<evidence type="ECO:0000313" key="1">
    <source>
        <dbReference type="EMBL" id="MEN7548832.1"/>
    </source>
</evidence>
<name>A0AAW9RVA9_9BACT</name>
<keyword evidence="2" id="KW-1185">Reference proteome</keyword>
<accession>A0AAW9RVA9</accession>
<evidence type="ECO:0000313" key="2">
    <source>
        <dbReference type="Proteomes" id="UP001403385"/>
    </source>
</evidence>
<sequence length="152" mass="17619">MKFIFLINSLLFLIQLFAFGQSGFNIRNSSGELIEERKVDLSQACNQDSIYLFVTKEPTYKPGMDALEETLNNELQFDKKLRYSAHLMFLINCEGQASGFIHTDRENSEYIEKVIAILDESQEWDSAKIGNRNVDRYMHMILVLKQGKVKIK</sequence>
<dbReference type="RefSeq" id="WP_346821608.1">
    <property type="nucleotide sequence ID" value="NZ_JBDKWZ010000006.1"/>
</dbReference>
<dbReference type="Proteomes" id="UP001403385">
    <property type="component" value="Unassembled WGS sequence"/>
</dbReference>
<dbReference type="EMBL" id="JBDKWZ010000006">
    <property type="protein sequence ID" value="MEN7548832.1"/>
    <property type="molecule type" value="Genomic_DNA"/>
</dbReference>
<reference evidence="1 2" key="1">
    <citation type="submission" date="2024-04" db="EMBL/GenBank/DDBJ databases">
        <title>Novel genus in family Flammeovirgaceae.</title>
        <authorList>
            <person name="Nguyen T.H."/>
            <person name="Vuong T.Q."/>
            <person name="Le H."/>
            <person name="Kim S.-G."/>
        </authorList>
    </citation>
    <scope>NUCLEOTIDE SEQUENCE [LARGE SCALE GENOMIC DNA]</scope>
    <source>
        <strain evidence="1 2">JCM 23209</strain>
    </source>
</reference>